<reference evidence="1" key="1">
    <citation type="submission" date="2023-05" db="EMBL/GenBank/DDBJ databases">
        <authorList>
            <consortium name="ELIXIR-Norway"/>
        </authorList>
    </citation>
    <scope>NUCLEOTIDE SEQUENCE</scope>
</reference>
<proteinExistence type="predicted"/>
<evidence type="ECO:0000313" key="2">
    <source>
        <dbReference type="Proteomes" id="UP001162501"/>
    </source>
</evidence>
<protein>
    <submittedName>
        <fullName evidence="1">Uncharacterized protein</fullName>
    </submittedName>
</protein>
<accession>A0AC59ZFI5</accession>
<reference evidence="1" key="2">
    <citation type="submission" date="2025-03" db="EMBL/GenBank/DDBJ databases">
        <authorList>
            <consortium name="ELIXIR-Norway"/>
            <consortium name="Elixir Norway"/>
        </authorList>
    </citation>
    <scope>NUCLEOTIDE SEQUENCE</scope>
</reference>
<sequence>MSPPDKKSSLARSWCSGVSCDPNLLLDRGINGREIAEPGDQSPPTLEMSPTVPEPGPGPGSRDGLIAASVCGDGKPGTHACREHDWACKAEHSWAWKAERRGFFFLIPAVPQQLHTYSCTDLLENKSCQGQKRAEGAYFHPRTVALPATRGRCVQSQGPDCVLRAKFCPDNIQLPRATPHVCAQDQLLS</sequence>
<gene>
    <name evidence="1" type="ORF">MRATA1EN22A_LOCUS17767</name>
</gene>
<name>A0AC59ZFI5_RANTA</name>
<organism evidence="1 2">
    <name type="scientific">Rangifer tarandus platyrhynchus</name>
    <name type="common">Svalbard reindeer</name>
    <dbReference type="NCBI Taxonomy" id="3082113"/>
    <lineage>
        <taxon>Eukaryota</taxon>
        <taxon>Metazoa</taxon>
        <taxon>Chordata</taxon>
        <taxon>Craniata</taxon>
        <taxon>Vertebrata</taxon>
        <taxon>Euteleostomi</taxon>
        <taxon>Mammalia</taxon>
        <taxon>Eutheria</taxon>
        <taxon>Laurasiatheria</taxon>
        <taxon>Artiodactyla</taxon>
        <taxon>Ruminantia</taxon>
        <taxon>Pecora</taxon>
        <taxon>Cervidae</taxon>
        <taxon>Odocoileinae</taxon>
        <taxon>Rangifer</taxon>
    </lineage>
</organism>
<dbReference type="EMBL" id="OX596112">
    <property type="protein sequence ID" value="CAN0403106.1"/>
    <property type="molecule type" value="Genomic_DNA"/>
</dbReference>
<evidence type="ECO:0000313" key="1">
    <source>
        <dbReference type="EMBL" id="CAN0403106.1"/>
    </source>
</evidence>
<dbReference type="Proteomes" id="UP001162501">
    <property type="component" value="Chromosome 28"/>
</dbReference>